<dbReference type="RefSeq" id="WP_309942767.1">
    <property type="nucleotide sequence ID" value="NZ_AP025309.1"/>
</dbReference>
<feature type="transmembrane region" description="Helical" evidence="1">
    <location>
        <begin position="20"/>
        <end position="39"/>
    </location>
</feature>
<organism evidence="2 3">
    <name type="scientific">Aureibacter tunicatorum</name>
    <dbReference type="NCBI Taxonomy" id="866807"/>
    <lineage>
        <taxon>Bacteria</taxon>
        <taxon>Pseudomonadati</taxon>
        <taxon>Bacteroidota</taxon>
        <taxon>Cytophagia</taxon>
        <taxon>Cytophagales</taxon>
        <taxon>Persicobacteraceae</taxon>
        <taxon>Aureibacter</taxon>
    </lineage>
</organism>
<dbReference type="AlphaFoldDB" id="A0AAE3XU43"/>
<sequence>MKKIKDISLSASSIIEVTTSMLILSIIFAIAAMIIVNASKSSSRLSQIKYQGKLDSICTETLGAKAYFDDEYIDGNEVAISKKILPDHPLPRLMTIELKAIDSQGHLLAGKKAMVFTQEIEKL</sequence>
<evidence type="ECO:0000313" key="3">
    <source>
        <dbReference type="Proteomes" id="UP001185092"/>
    </source>
</evidence>
<dbReference type="EMBL" id="JAVDQD010000011">
    <property type="protein sequence ID" value="MDR6241729.1"/>
    <property type="molecule type" value="Genomic_DNA"/>
</dbReference>
<keyword evidence="1" id="KW-0472">Membrane</keyword>
<evidence type="ECO:0000313" key="2">
    <source>
        <dbReference type="EMBL" id="MDR6241729.1"/>
    </source>
</evidence>
<keyword evidence="3" id="KW-1185">Reference proteome</keyword>
<name>A0AAE3XU43_9BACT</name>
<comment type="caution">
    <text evidence="2">The sequence shown here is derived from an EMBL/GenBank/DDBJ whole genome shotgun (WGS) entry which is preliminary data.</text>
</comment>
<keyword evidence="1" id="KW-1133">Transmembrane helix</keyword>
<dbReference type="Proteomes" id="UP001185092">
    <property type="component" value="Unassembled WGS sequence"/>
</dbReference>
<proteinExistence type="predicted"/>
<keyword evidence="1" id="KW-0812">Transmembrane</keyword>
<gene>
    <name evidence="2" type="ORF">HNQ88_004816</name>
</gene>
<reference evidence="2" key="1">
    <citation type="submission" date="2023-07" db="EMBL/GenBank/DDBJ databases">
        <title>Genomic Encyclopedia of Type Strains, Phase IV (KMG-IV): sequencing the most valuable type-strain genomes for metagenomic binning, comparative biology and taxonomic classification.</title>
        <authorList>
            <person name="Goeker M."/>
        </authorList>
    </citation>
    <scope>NUCLEOTIDE SEQUENCE</scope>
    <source>
        <strain evidence="2">DSM 26174</strain>
    </source>
</reference>
<protein>
    <submittedName>
        <fullName evidence="2">Uncharacterized protein</fullName>
    </submittedName>
</protein>
<accession>A0AAE3XU43</accession>
<evidence type="ECO:0000256" key="1">
    <source>
        <dbReference type="SAM" id="Phobius"/>
    </source>
</evidence>